<proteinExistence type="inferred from homology"/>
<feature type="binding site" evidence="5">
    <location>
        <begin position="203"/>
        <end position="206"/>
    </location>
    <ligand>
        <name>substrate</name>
    </ligand>
</feature>
<feature type="domain" description="Methyltransferase small" evidence="6">
    <location>
        <begin position="109"/>
        <end position="206"/>
    </location>
</feature>
<evidence type="ECO:0000313" key="9">
    <source>
        <dbReference type="Proteomes" id="UP000661691"/>
    </source>
</evidence>
<dbReference type="RefSeq" id="WP_191139539.1">
    <property type="nucleotide sequence ID" value="NZ_JACXAG020000003.1"/>
</dbReference>
<comment type="catalytic activity">
    <reaction evidence="4 5">
        <text>L-glutaminyl-[peptide chain release factor] + S-adenosyl-L-methionine = N(5)-methyl-L-glutaminyl-[peptide chain release factor] + S-adenosyl-L-homocysteine + H(+)</text>
        <dbReference type="Rhea" id="RHEA:42896"/>
        <dbReference type="Rhea" id="RHEA-COMP:10271"/>
        <dbReference type="Rhea" id="RHEA-COMP:10272"/>
        <dbReference type="ChEBI" id="CHEBI:15378"/>
        <dbReference type="ChEBI" id="CHEBI:30011"/>
        <dbReference type="ChEBI" id="CHEBI:57856"/>
        <dbReference type="ChEBI" id="CHEBI:59789"/>
        <dbReference type="ChEBI" id="CHEBI:61891"/>
        <dbReference type="EC" id="2.1.1.297"/>
    </reaction>
</comment>
<dbReference type="Gene3D" id="3.40.50.150">
    <property type="entry name" value="Vaccinia Virus protein VP39"/>
    <property type="match status" value="1"/>
</dbReference>
<sequence length="297" mass="33780">MINRRVSLQFPLTVREAYQEASSFLQTIGIEDYLFEAELCIRRLLGVDRSRFFVMLSDRWPGEKSDQLVSWLDRRQQGEPLQYILGEQSFFGRTFYVDQNVLIPRPETELLIEAVIHKTKQKWADRSIHVVDVGTGSGAIAITLALECPHWHVTAIDVSKAALETAQKNARYHHIEDQITWIHGEYLSPLIEQKREFEVLVSNPPYIPTATIAGLEKQVRAYEPTLALDGGIDGLNPYRTLIKQLSQFREPKVIGFEIGHDQGRAVAELIQTTQSHAEVEVQKDLAGHDRVILVGLD</sequence>
<evidence type="ECO:0000256" key="5">
    <source>
        <dbReference type="HAMAP-Rule" id="MF_02126"/>
    </source>
</evidence>
<keyword evidence="3 5" id="KW-0949">S-adenosyl-L-methionine</keyword>
<keyword evidence="9" id="KW-1185">Reference proteome</keyword>
<dbReference type="EMBL" id="JACXAH010000008">
    <property type="protein sequence ID" value="MBD1372114.1"/>
    <property type="molecule type" value="Genomic_DNA"/>
</dbReference>
<keyword evidence="2 5" id="KW-0808">Transferase</keyword>
<dbReference type="InterPro" id="IPR029063">
    <property type="entry name" value="SAM-dependent_MTases_sf"/>
</dbReference>
<dbReference type="NCBIfam" id="TIGR00536">
    <property type="entry name" value="hemK_fam"/>
    <property type="match status" value="1"/>
</dbReference>
<dbReference type="NCBIfam" id="TIGR03534">
    <property type="entry name" value="RF_mod_PrmC"/>
    <property type="match status" value="1"/>
</dbReference>
<dbReference type="CDD" id="cd02440">
    <property type="entry name" value="AdoMet_MTases"/>
    <property type="match status" value="1"/>
</dbReference>
<dbReference type="InterPro" id="IPR007848">
    <property type="entry name" value="Small_mtfrase_dom"/>
</dbReference>
<dbReference type="HAMAP" id="MF_02126">
    <property type="entry name" value="RF_methyltr_PrmC"/>
    <property type="match status" value="1"/>
</dbReference>
<dbReference type="SUPFAM" id="SSF53335">
    <property type="entry name" value="S-adenosyl-L-methionine-dependent methyltransferases"/>
    <property type="match status" value="1"/>
</dbReference>
<comment type="similarity">
    <text evidence="5">Belongs to the protein N5-glutamine methyltransferase family. PrmC subfamily.</text>
</comment>
<dbReference type="PROSITE" id="PS00092">
    <property type="entry name" value="N6_MTASE"/>
    <property type="match status" value="1"/>
</dbReference>
<feature type="binding site" evidence="5">
    <location>
        <position position="157"/>
    </location>
    <ligand>
        <name>S-adenosyl-L-methionine</name>
        <dbReference type="ChEBI" id="CHEBI:59789"/>
    </ligand>
</feature>
<dbReference type="Pfam" id="PF17827">
    <property type="entry name" value="PrmC_N"/>
    <property type="match status" value="1"/>
</dbReference>
<dbReference type="Pfam" id="PF05175">
    <property type="entry name" value="MTS"/>
    <property type="match status" value="1"/>
</dbReference>
<name>A0A926NEK2_9BACL</name>
<dbReference type="PANTHER" id="PTHR18895">
    <property type="entry name" value="HEMK METHYLTRANSFERASE"/>
    <property type="match status" value="1"/>
</dbReference>
<comment type="caution">
    <text evidence="5">Lacks conserved residue(s) required for the propagation of feature annotation.</text>
</comment>
<dbReference type="Proteomes" id="UP000661691">
    <property type="component" value="Unassembled WGS sequence"/>
</dbReference>
<dbReference type="GO" id="GO:0032259">
    <property type="term" value="P:methylation"/>
    <property type="evidence" value="ECO:0007669"/>
    <property type="project" value="UniProtKB-KW"/>
</dbReference>
<dbReference type="PANTHER" id="PTHR18895:SF74">
    <property type="entry name" value="MTRF1L RELEASE FACTOR GLUTAMINE METHYLTRANSFERASE"/>
    <property type="match status" value="1"/>
</dbReference>
<dbReference type="InterPro" id="IPR040758">
    <property type="entry name" value="PrmC_N"/>
</dbReference>
<feature type="domain" description="Release factor glutamine methyltransferase N-terminal" evidence="7">
    <location>
        <begin position="16"/>
        <end position="86"/>
    </location>
</feature>
<evidence type="ECO:0000259" key="7">
    <source>
        <dbReference type="Pfam" id="PF17827"/>
    </source>
</evidence>
<dbReference type="GO" id="GO:0003676">
    <property type="term" value="F:nucleic acid binding"/>
    <property type="evidence" value="ECO:0007669"/>
    <property type="project" value="InterPro"/>
</dbReference>
<dbReference type="EC" id="2.1.1.297" evidence="5"/>
<dbReference type="InterPro" id="IPR004556">
    <property type="entry name" value="HemK-like"/>
</dbReference>
<dbReference type="AlphaFoldDB" id="A0A926NEK2"/>
<dbReference type="InterPro" id="IPR019874">
    <property type="entry name" value="RF_methyltr_PrmC"/>
</dbReference>
<evidence type="ECO:0000256" key="1">
    <source>
        <dbReference type="ARBA" id="ARBA00022603"/>
    </source>
</evidence>
<comment type="function">
    <text evidence="5">Methylates the class 1 translation termination release factors RF1/PrfA and RF2/PrfB on the glutamine residue of the universally conserved GGQ motif.</text>
</comment>
<dbReference type="InterPro" id="IPR002052">
    <property type="entry name" value="DNA_methylase_N6_adenine_CS"/>
</dbReference>
<protein>
    <recommendedName>
        <fullName evidence="5">Release factor glutamine methyltransferase</fullName>
        <shortName evidence="5">RF MTase</shortName>
        <ecNumber evidence="5">2.1.1.297</ecNumber>
    </recommendedName>
    <alternativeName>
        <fullName evidence="5">N5-glutamine methyltransferase PrmC</fullName>
    </alternativeName>
    <alternativeName>
        <fullName evidence="5">Protein-(glutamine-N5) MTase PrmC</fullName>
    </alternativeName>
    <alternativeName>
        <fullName evidence="5">Protein-glutamine N-methyltransferase PrmC</fullName>
    </alternativeName>
</protein>
<accession>A0A926NEK2</accession>
<dbReference type="InterPro" id="IPR050320">
    <property type="entry name" value="N5-glutamine_MTase"/>
</dbReference>
<evidence type="ECO:0000313" key="8">
    <source>
        <dbReference type="EMBL" id="MBD1372114.1"/>
    </source>
</evidence>
<evidence type="ECO:0000256" key="2">
    <source>
        <dbReference type="ARBA" id="ARBA00022679"/>
    </source>
</evidence>
<comment type="caution">
    <text evidence="8">The sequence shown here is derived from an EMBL/GenBank/DDBJ whole genome shotgun (WGS) entry which is preliminary data.</text>
</comment>
<dbReference type="GO" id="GO:0102559">
    <property type="term" value="F:peptide chain release factor N(5)-glutamine methyltransferase activity"/>
    <property type="evidence" value="ECO:0007669"/>
    <property type="project" value="UniProtKB-EC"/>
</dbReference>
<evidence type="ECO:0000259" key="6">
    <source>
        <dbReference type="Pfam" id="PF05175"/>
    </source>
</evidence>
<keyword evidence="1 5" id="KW-0489">Methyltransferase</keyword>
<gene>
    <name evidence="5 8" type="primary">prmC</name>
    <name evidence="8" type="ORF">IC620_07035</name>
</gene>
<evidence type="ECO:0000256" key="4">
    <source>
        <dbReference type="ARBA" id="ARBA00048391"/>
    </source>
</evidence>
<feature type="binding site" evidence="5">
    <location>
        <position position="203"/>
    </location>
    <ligand>
        <name>S-adenosyl-L-methionine</name>
        <dbReference type="ChEBI" id="CHEBI:59789"/>
    </ligand>
</feature>
<organism evidence="8 9">
    <name type="scientific">Polycladospora coralii</name>
    <dbReference type="NCBI Taxonomy" id="2771432"/>
    <lineage>
        <taxon>Bacteria</taxon>
        <taxon>Bacillati</taxon>
        <taxon>Bacillota</taxon>
        <taxon>Bacilli</taxon>
        <taxon>Bacillales</taxon>
        <taxon>Thermoactinomycetaceae</taxon>
        <taxon>Polycladospora</taxon>
    </lineage>
</organism>
<reference evidence="8" key="1">
    <citation type="submission" date="2020-09" db="EMBL/GenBank/DDBJ databases">
        <title>A novel bacterium of genus Hazenella, isolated from South China Sea.</title>
        <authorList>
            <person name="Huang H."/>
            <person name="Mo K."/>
            <person name="Hu Y."/>
        </authorList>
    </citation>
    <scope>NUCLEOTIDE SEQUENCE</scope>
    <source>
        <strain evidence="8">IB182357</strain>
    </source>
</reference>
<evidence type="ECO:0000256" key="3">
    <source>
        <dbReference type="ARBA" id="ARBA00022691"/>
    </source>
</evidence>
<feature type="binding site" evidence="5">
    <location>
        <begin position="134"/>
        <end position="138"/>
    </location>
    <ligand>
        <name>S-adenosyl-L-methionine</name>
        <dbReference type="ChEBI" id="CHEBI:59789"/>
    </ligand>
</feature>
<dbReference type="Gene3D" id="1.10.8.10">
    <property type="entry name" value="DNA helicase RuvA subunit, C-terminal domain"/>
    <property type="match status" value="1"/>
</dbReference>